<reference evidence="2" key="1">
    <citation type="journal article" date="2009" name="Plant Mol. Biol.">
        <title>Insights into corn genes derived from large-scale cDNA sequencing.</title>
        <authorList>
            <person name="Alexandrov N.N."/>
            <person name="Brover V.V."/>
            <person name="Freidin S."/>
            <person name="Troukhan M.E."/>
            <person name="Tatarinova T.V."/>
            <person name="Zhang H."/>
            <person name="Swaller T.J."/>
            <person name="Lu Y.P."/>
            <person name="Bouck J."/>
            <person name="Flavell R.B."/>
            <person name="Feldmann K.A."/>
        </authorList>
    </citation>
    <scope>NUCLEOTIDE SEQUENCE</scope>
</reference>
<evidence type="ECO:0000256" key="1">
    <source>
        <dbReference type="SAM" id="SignalP"/>
    </source>
</evidence>
<accession>B6U536</accession>
<dbReference type="EMBL" id="EU972351">
    <property type="protein sequence ID" value="ACG44469.1"/>
    <property type="molecule type" value="mRNA"/>
</dbReference>
<feature type="chain" id="PRO_5002847994" evidence="1">
    <location>
        <begin position="25"/>
        <end position="58"/>
    </location>
</feature>
<feature type="signal peptide" evidence="1">
    <location>
        <begin position="1"/>
        <end position="24"/>
    </location>
</feature>
<keyword evidence="1" id="KW-0732">Signal</keyword>
<proteinExistence type="evidence at transcript level"/>
<evidence type="ECO:0000313" key="2">
    <source>
        <dbReference type="EMBL" id="ACG44469.1"/>
    </source>
</evidence>
<organism evidence="2">
    <name type="scientific">Zea mays</name>
    <name type="common">Maize</name>
    <dbReference type="NCBI Taxonomy" id="4577"/>
    <lineage>
        <taxon>Eukaryota</taxon>
        <taxon>Viridiplantae</taxon>
        <taxon>Streptophyta</taxon>
        <taxon>Embryophyta</taxon>
        <taxon>Tracheophyta</taxon>
        <taxon>Spermatophyta</taxon>
        <taxon>Magnoliopsida</taxon>
        <taxon>Liliopsida</taxon>
        <taxon>Poales</taxon>
        <taxon>Poaceae</taxon>
        <taxon>PACMAD clade</taxon>
        <taxon>Panicoideae</taxon>
        <taxon>Andropogonodae</taxon>
        <taxon>Andropogoneae</taxon>
        <taxon>Tripsacinae</taxon>
        <taxon>Zea</taxon>
    </lineage>
</organism>
<dbReference type="AlphaFoldDB" id="B6U536"/>
<name>B6U536_MAIZE</name>
<protein>
    <submittedName>
        <fullName evidence="2">Uncharacterized protein</fullName>
    </submittedName>
</protein>
<sequence length="58" mass="6206">MKTTSSGIAVVLLVAMLAVHSALAEHDRSGVCKISRSLDRLRLLKLVSSPHLPESLVV</sequence>